<evidence type="ECO:0000259" key="4">
    <source>
        <dbReference type="PROSITE" id="PS01124"/>
    </source>
</evidence>
<evidence type="ECO:0000313" key="5">
    <source>
        <dbReference type="EMBL" id="ADY60741.1"/>
    </source>
</evidence>
<feature type="domain" description="HTH araC/xylS-type" evidence="4">
    <location>
        <begin position="281"/>
        <end position="379"/>
    </location>
</feature>
<dbReference type="AlphaFoldDB" id="F0SIR7"/>
<dbReference type="Gene3D" id="3.40.50.2300">
    <property type="match status" value="2"/>
</dbReference>
<dbReference type="InterPro" id="IPR009057">
    <property type="entry name" value="Homeodomain-like_sf"/>
</dbReference>
<dbReference type="InterPro" id="IPR018062">
    <property type="entry name" value="HTH_AraC-typ_CS"/>
</dbReference>
<dbReference type="Proteomes" id="UP000006860">
    <property type="component" value="Chromosome"/>
</dbReference>
<dbReference type="STRING" id="756272.Plabr_3144"/>
<keyword evidence="2" id="KW-0238">DNA-binding</keyword>
<reference evidence="6" key="1">
    <citation type="submission" date="2011-02" db="EMBL/GenBank/DDBJ databases">
        <title>The complete genome of Planctomyces brasiliensis DSM 5305.</title>
        <authorList>
            <person name="Lucas S."/>
            <person name="Copeland A."/>
            <person name="Lapidus A."/>
            <person name="Bruce D."/>
            <person name="Goodwin L."/>
            <person name="Pitluck S."/>
            <person name="Kyrpides N."/>
            <person name="Mavromatis K."/>
            <person name="Pagani I."/>
            <person name="Ivanova N."/>
            <person name="Ovchinnikova G."/>
            <person name="Lu M."/>
            <person name="Detter J.C."/>
            <person name="Han C."/>
            <person name="Land M."/>
            <person name="Hauser L."/>
            <person name="Markowitz V."/>
            <person name="Cheng J.-F."/>
            <person name="Hugenholtz P."/>
            <person name="Woyke T."/>
            <person name="Wu D."/>
            <person name="Tindall B."/>
            <person name="Pomrenke H.G."/>
            <person name="Brambilla E."/>
            <person name="Klenk H.-P."/>
            <person name="Eisen J.A."/>
        </authorList>
    </citation>
    <scope>NUCLEOTIDE SEQUENCE [LARGE SCALE GENOMIC DNA]</scope>
    <source>
        <strain evidence="6">ATCC 49424 / DSM 5305 / JCM 21570 / NBRC 103401 / IFAM 1448</strain>
    </source>
</reference>
<sequence>MSDSYKYETPRHVLLVLGWYYPEIHRGVTRFARDHNWHVTADFDDPVPEHWAGDGIITLLGAQDGLWDQLQRFGVPVVDLTESHPEIELPRVTIDNVRVGVLAAEHFLERGYRNFAFYQRWDLGVSRQRRAAWQDRLAAEGYESENLGWQQEQAGRPDTRAERHRWLMERMNRLEKPFALFAARDVDAVEAIEACLAAGISIPESVGVLGVDNTETICDCLQVSLSSVICNWERVGWEGAARLHSLMQGGIEEPTVHYIPPTGVATRQSSDGLAVPHREVATALRFIRMNYREPICMNDILDQVPMSRSGLEKAFREHYLRPPMEEVRRLRLVEAQRLLRETDEKILVVARRAGFNTSHNLCRTFQQLLGTSPAAYRRDQQRETEGR</sequence>
<dbReference type="OrthoDB" id="9795616at2"/>
<dbReference type="PROSITE" id="PS00041">
    <property type="entry name" value="HTH_ARAC_FAMILY_1"/>
    <property type="match status" value="1"/>
</dbReference>
<dbReference type="PANTHER" id="PTHR30146:SF24">
    <property type="entry name" value="XYLOSE OPERON REGULATORY PROTEIN"/>
    <property type="match status" value="1"/>
</dbReference>
<keyword evidence="3" id="KW-0804">Transcription</keyword>
<dbReference type="CDD" id="cd01543">
    <property type="entry name" value="PBP1_XylR"/>
    <property type="match status" value="1"/>
</dbReference>
<dbReference type="GO" id="GO:0003700">
    <property type="term" value="F:DNA-binding transcription factor activity"/>
    <property type="evidence" value="ECO:0007669"/>
    <property type="project" value="InterPro"/>
</dbReference>
<proteinExistence type="predicted"/>
<protein>
    <submittedName>
        <fullName evidence="5">Transcriptional regulator, AraC family</fullName>
    </submittedName>
</protein>
<dbReference type="Pfam" id="PF13377">
    <property type="entry name" value="Peripla_BP_3"/>
    <property type="match status" value="1"/>
</dbReference>
<keyword evidence="6" id="KW-1185">Reference proteome</keyword>
<dbReference type="SMART" id="SM00342">
    <property type="entry name" value="HTH_ARAC"/>
    <property type="match status" value="1"/>
</dbReference>
<dbReference type="InterPro" id="IPR018060">
    <property type="entry name" value="HTH_AraC"/>
</dbReference>
<organism evidence="5 6">
    <name type="scientific">Rubinisphaera brasiliensis (strain ATCC 49424 / DSM 5305 / JCM 21570 / IAM 15109 / NBRC 103401 / IFAM 1448)</name>
    <name type="common">Planctomyces brasiliensis</name>
    <dbReference type="NCBI Taxonomy" id="756272"/>
    <lineage>
        <taxon>Bacteria</taxon>
        <taxon>Pseudomonadati</taxon>
        <taxon>Planctomycetota</taxon>
        <taxon>Planctomycetia</taxon>
        <taxon>Planctomycetales</taxon>
        <taxon>Planctomycetaceae</taxon>
        <taxon>Rubinisphaera</taxon>
    </lineage>
</organism>
<gene>
    <name evidence="5" type="ordered locus">Plabr_3144</name>
</gene>
<evidence type="ECO:0000256" key="3">
    <source>
        <dbReference type="ARBA" id="ARBA00023163"/>
    </source>
</evidence>
<name>F0SIR7_RUBBR</name>
<evidence type="ECO:0000256" key="2">
    <source>
        <dbReference type="ARBA" id="ARBA00023125"/>
    </source>
</evidence>
<keyword evidence="1" id="KW-0805">Transcription regulation</keyword>
<dbReference type="EMBL" id="CP002546">
    <property type="protein sequence ID" value="ADY60741.1"/>
    <property type="molecule type" value="Genomic_DNA"/>
</dbReference>
<evidence type="ECO:0000313" key="6">
    <source>
        <dbReference type="Proteomes" id="UP000006860"/>
    </source>
</evidence>
<dbReference type="GO" id="GO:0000976">
    <property type="term" value="F:transcription cis-regulatory region binding"/>
    <property type="evidence" value="ECO:0007669"/>
    <property type="project" value="TreeGrafter"/>
</dbReference>
<dbReference type="KEGG" id="pbs:Plabr_3144"/>
<dbReference type="InterPro" id="IPR028082">
    <property type="entry name" value="Peripla_BP_I"/>
</dbReference>
<dbReference type="eggNOG" id="COG2207">
    <property type="taxonomic scope" value="Bacteria"/>
</dbReference>
<dbReference type="SUPFAM" id="SSF46689">
    <property type="entry name" value="Homeodomain-like"/>
    <property type="match status" value="1"/>
</dbReference>
<dbReference type="HOGENOM" id="CLU_042405_1_0_0"/>
<evidence type="ECO:0000256" key="1">
    <source>
        <dbReference type="ARBA" id="ARBA00023015"/>
    </source>
</evidence>
<dbReference type="Gene3D" id="1.10.10.60">
    <property type="entry name" value="Homeodomain-like"/>
    <property type="match status" value="1"/>
</dbReference>
<dbReference type="InterPro" id="IPR046335">
    <property type="entry name" value="LacI/GalR-like_sensor"/>
</dbReference>
<accession>F0SIR7</accession>
<dbReference type="SUPFAM" id="SSF53822">
    <property type="entry name" value="Periplasmic binding protein-like I"/>
    <property type="match status" value="1"/>
</dbReference>
<dbReference type="PROSITE" id="PS01124">
    <property type="entry name" value="HTH_ARAC_FAMILY_2"/>
    <property type="match status" value="1"/>
</dbReference>
<dbReference type="eggNOG" id="COG1609">
    <property type="taxonomic scope" value="Bacteria"/>
</dbReference>
<dbReference type="Pfam" id="PF12833">
    <property type="entry name" value="HTH_18"/>
    <property type="match status" value="1"/>
</dbReference>
<dbReference type="RefSeq" id="WP_013629462.1">
    <property type="nucleotide sequence ID" value="NC_015174.1"/>
</dbReference>
<dbReference type="PANTHER" id="PTHR30146">
    <property type="entry name" value="LACI-RELATED TRANSCRIPTIONAL REPRESSOR"/>
    <property type="match status" value="1"/>
</dbReference>